<dbReference type="InterPro" id="IPR008271">
    <property type="entry name" value="Ser/Thr_kinase_AS"/>
</dbReference>
<dbReference type="InterPro" id="IPR000719">
    <property type="entry name" value="Prot_kinase_dom"/>
</dbReference>
<dbReference type="PROSITE" id="PS50011">
    <property type="entry name" value="PROTEIN_KINASE_DOM"/>
    <property type="match status" value="1"/>
</dbReference>
<evidence type="ECO:0000259" key="9">
    <source>
        <dbReference type="PROSITE" id="PS50011"/>
    </source>
</evidence>
<dbReference type="EMBL" id="LGCK01000002">
    <property type="protein sequence ID" value="KPL74706.1"/>
    <property type="molecule type" value="Genomic_DNA"/>
</dbReference>
<keyword evidence="6" id="KW-0175">Coiled coil</keyword>
<dbReference type="Proteomes" id="UP000050430">
    <property type="component" value="Unassembled WGS sequence"/>
</dbReference>
<keyword evidence="8" id="KW-0472">Membrane</keyword>
<gene>
    <name evidence="10" type="ORF">ADM99_01055</name>
</gene>
<evidence type="ECO:0000256" key="2">
    <source>
        <dbReference type="ARBA" id="ARBA00022679"/>
    </source>
</evidence>
<dbReference type="STRING" id="229920.ADM99_01055"/>
<accession>A0A0N8GM99</accession>
<comment type="caution">
    <text evidence="10">The sequence shown here is derived from an EMBL/GenBank/DDBJ whole genome shotgun (WGS) entry which is preliminary data.</text>
</comment>
<dbReference type="InterPro" id="IPR011009">
    <property type="entry name" value="Kinase-like_dom_sf"/>
</dbReference>
<dbReference type="RefSeq" id="WP_062423289.1">
    <property type="nucleotide sequence ID" value="NZ_BBYA01000014.1"/>
</dbReference>
<evidence type="ECO:0000256" key="3">
    <source>
        <dbReference type="ARBA" id="ARBA00022741"/>
    </source>
</evidence>
<feature type="coiled-coil region" evidence="6">
    <location>
        <begin position="273"/>
        <end position="311"/>
    </location>
</feature>
<reference evidence="10 11" key="1">
    <citation type="submission" date="2015-07" db="EMBL/GenBank/DDBJ databases">
        <title>Genome sequence of Leptolinea tardivitalis DSM 16556.</title>
        <authorList>
            <person name="Hemp J."/>
            <person name="Ward L.M."/>
            <person name="Pace L.A."/>
            <person name="Fischer W.W."/>
        </authorList>
    </citation>
    <scope>NUCLEOTIDE SEQUENCE [LARGE SCALE GENOMIC DNA]</scope>
    <source>
        <strain evidence="10 11">YMTK-2</strain>
    </source>
</reference>
<dbReference type="OrthoDB" id="9809746at2"/>
<dbReference type="EC" id="2.7.11.1" evidence="1"/>
<proteinExistence type="predicted"/>
<keyword evidence="2" id="KW-0808">Transferase</keyword>
<feature type="region of interest" description="Disordered" evidence="7">
    <location>
        <begin position="179"/>
        <end position="201"/>
    </location>
</feature>
<dbReference type="InterPro" id="IPR050660">
    <property type="entry name" value="NEK_Ser/Thr_kinase"/>
</dbReference>
<dbReference type="GO" id="GO:0004674">
    <property type="term" value="F:protein serine/threonine kinase activity"/>
    <property type="evidence" value="ECO:0007669"/>
    <property type="project" value="UniProtKB-EC"/>
</dbReference>
<keyword evidence="5" id="KW-0067">ATP-binding</keyword>
<evidence type="ECO:0000256" key="1">
    <source>
        <dbReference type="ARBA" id="ARBA00012513"/>
    </source>
</evidence>
<dbReference type="GO" id="GO:0005524">
    <property type="term" value="F:ATP binding"/>
    <property type="evidence" value="ECO:0007669"/>
    <property type="project" value="UniProtKB-KW"/>
</dbReference>
<dbReference type="Pfam" id="PF00069">
    <property type="entry name" value="Pkinase"/>
    <property type="match status" value="1"/>
</dbReference>
<keyword evidence="3" id="KW-0547">Nucleotide-binding</keyword>
<dbReference type="PANTHER" id="PTHR43671">
    <property type="entry name" value="SERINE/THREONINE-PROTEIN KINASE NEK"/>
    <property type="match status" value="1"/>
</dbReference>
<dbReference type="Gene3D" id="1.10.510.10">
    <property type="entry name" value="Transferase(Phosphotransferase) domain 1"/>
    <property type="match status" value="1"/>
</dbReference>
<dbReference type="AlphaFoldDB" id="A0A0N8GM99"/>
<dbReference type="PROSITE" id="PS00108">
    <property type="entry name" value="PROTEIN_KINASE_ST"/>
    <property type="match status" value="1"/>
</dbReference>
<dbReference type="SUPFAM" id="SSF56112">
    <property type="entry name" value="Protein kinase-like (PK-like)"/>
    <property type="match status" value="1"/>
</dbReference>
<protein>
    <recommendedName>
        <fullName evidence="1">non-specific serine/threonine protein kinase</fullName>
        <ecNumber evidence="1">2.7.11.1</ecNumber>
    </recommendedName>
</protein>
<evidence type="ECO:0000256" key="4">
    <source>
        <dbReference type="ARBA" id="ARBA00022777"/>
    </source>
</evidence>
<evidence type="ECO:0000256" key="5">
    <source>
        <dbReference type="ARBA" id="ARBA00022840"/>
    </source>
</evidence>
<evidence type="ECO:0000313" key="11">
    <source>
        <dbReference type="Proteomes" id="UP000050430"/>
    </source>
</evidence>
<feature type="domain" description="Protein kinase" evidence="9">
    <location>
        <begin position="13"/>
        <end position="277"/>
    </location>
</feature>
<evidence type="ECO:0000256" key="6">
    <source>
        <dbReference type="SAM" id="Coils"/>
    </source>
</evidence>
<evidence type="ECO:0000313" key="10">
    <source>
        <dbReference type="EMBL" id="KPL74706.1"/>
    </source>
</evidence>
<name>A0A0N8GM99_9CHLR</name>
<keyword evidence="8" id="KW-0812">Transmembrane</keyword>
<feature type="transmembrane region" description="Helical" evidence="8">
    <location>
        <begin position="395"/>
        <end position="415"/>
    </location>
</feature>
<organism evidence="10 11">
    <name type="scientific">Leptolinea tardivitalis</name>
    <dbReference type="NCBI Taxonomy" id="229920"/>
    <lineage>
        <taxon>Bacteria</taxon>
        <taxon>Bacillati</taxon>
        <taxon>Chloroflexota</taxon>
        <taxon>Anaerolineae</taxon>
        <taxon>Anaerolineales</taxon>
        <taxon>Anaerolineaceae</taxon>
        <taxon>Leptolinea</taxon>
    </lineage>
</organism>
<evidence type="ECO:0000256" key="7">
    <source>
        <dbReference type="SAM" id="MobiDB-lite"/>
    </source>
</evidence>
<dbReference type="SMART" id="SM00220">
    <property type="entry name" value="S_TKc"/>
    <property type="match status" value="1"/>
</dbReference>
<keyword evidence="8" id="KW-1133">Transmembrane helix</keyword>
<dbReference type="PANTHER" id="PTHR43671:SF13">
    <property type="entry name" value="SERINE_THREONINE-PROTEIN KINASE NEK2"/>
    <property type="match status" value="1"/>
</dbReference>
<feature type="compositionally biased region" description="Polar residues" evidence="7">
    <location>
        <begin position="179"/>
        <end position="188"/>
    </location>
</feature>
<dbReference type="CDD" id="cd14014">
    <property type="entry name" value="STKc_PknB_like"/>
    <property type="match status" value="1"/>
</dbReference>
<keyword evidence="11" id="KW-1185">Reference proteome</keyword>
<evidence type="ECO:0000256" key="8">
    <source>
        <dbReference type="SAM" id="Phobius"/>
    </source>
</evidence>
<keyword evidence="4" id="KW-0418">Kinase</keyword>
<feature type="compositionally biased region" description="Basic and acidic residues" evidence="7">
    <location>
        <begin position="361"/>
        <end position="376"/>
    </location>
</feature>
<feature type="region of interest" description="Disordered" evidence="7">
    <location>
        <begin position="357"/>
        <end position="385"/>
    </location>
</feature>
<sequence length="661" mass="74743">MIYQTGDLIFAKYRVETLIGKGTLAYVYRVNNLASKTKRALKVLTLGDPGVGSGEYEYWRQYFLLEKQLYDKLNASQENPYLLQVVDLVENNNALLLEMEFAVGGNLTDQILLYRSKGIPFPKDKALRIALEIAYSLVPLHKNHIVHRDLKPTNILFNDTDHVKVSSLGYSQIPTDLSRQQTTKQSISIHPPISDYGSPEQRESIKRIKPSSDVYSIGLLLFEMLTGENYSHINSPARAEELTIGIRQSLIDLLARMLSQNPDERPGDGREAAAELFREMEREEQVQKALLEKKRKESEEWERMKNAELARREGQAINSSVFHPNGTNDIKTRPIEKEFGLKDSEKHTSIRTFEDTEITEETNKQNSDARVHEISNDKNPQGIDEKTKGLRKTRWFYWLSIPSFIAGIAIILILGRGNLIHGLEIKQNIGEKTDPIPSITTKAIPSSSPDTGMILTSELPTQSSQPELIIDNLTTQTKIPNKTMDSSGSEHVLSGVIQNSSFEDSTDWVNKVGESHILGSYSKTWASEGSSSYRITLFGDKVYEFCFLPGMRTSVNQTIDLTAVDEIWFDMFFKPGKSQKDSSGNPIRTKVIAFIDKDQIYQSDDGISGEMIDNKIILNQKYTGKHELKFGLMVMSKFCAKGNSEEDNLSVYFDNIRLISK</sequence>